<reference evidence="2 3" key="1">
    <citation type="submission" date="2018-05" db="EMBL/GenBank/DDBJ databases">
        <title>Complete Genome Sequence of Methylobacterium sp. 17Sr1-28.</title>
        <authorList>
            <person name="Srinivasan S."/>
        </authorList>
    </citation>
    <scope>NUCLEOTIDE SEQUENCE [LARGE SCALE GENOMIC DNA]</scope>
    <source>
        <strain evidence="2 3">17Sr1-28</strain>
    </source>
</reference>
<gene>
    <name evidence="2" type="ORF">DK419_21580</name>
</gene>
<name>A0A2U8WTH3_9HYPH</name>
<dbReference type="Proteomes" id="UP000245444">
    <property type="component" value="Chromosome"/>
</dbReference>
<keyword evidence="1" id="KW-0732">Signal</keyword>
<dbReference type="EMBL" id="CP029553">
    <property type="protein sequence ID" value="AWN48626.1"/>
    <property type="molecule type" value="Genomic_DNA"/>
</dbReference>
<feature type="signal peptide" evidence="1">
    <location>
        <begin position="1"/>
        <end position="24"/>
    </location>
</feature>
<dbReference type="OrthoDB" id="9849573at2"/>
<feature type="chain" id="PRO_5016021984" evidence="1">
    <location>
        <begin position="25"/>
        <end position="117"/>
    </location>
</feature>
<accession>A0A2U8WTH3</accession>
<dbReference type="KEGG" id="mtea:DK419_21580"/>
<sequence length="117" mass="12321">MTRTTMLAGLALSHLLFQAGEAGAQGLSVQQASTRNYLHVIQARSPFHTRSYTLTATTGHTTVTEIVAIGPDPAPLSVAQTGLANRASVYQLGVAPNLDVRQQGVVNAVRAQQIAMP</sequence>
<dbReference type="RefSeq" id="WP_109960914.1">
    <property type="nucleotide sequence ID" value="NZ_CP029553.1"/>
</dbReference>
<proteinExistence type="predicted"/>
<dbReference type="AlphaFoldDB" id="A0A2U8WTH3"/>
<evidence type="ECO:0000313" key="3">
    <source>
        <dbReference type="Proteomes" id="UP000245444"/>
    </source>
</evidence>
<evidence type="ECO:0000313" key="2">
    <source>
        <dbReference type="EMBL" id="AWN48626.1"/>
    </source>
</evidence>
<keyword evidence="3" id="KW-1185">Reference proteome</keyword>
<organism evidence="2 3">
    <name type="scientific">Methylobacterium terrae</name>
    <dbReference type="NCBI Taxonomy" id="2202827"/>
    <lineage>
        <taxon>Bacteria</taxon>
        <taxon>Pseudomonadati</taxon>
        <taxon>Pseudomonadota</taxon>
        <taxon>Alphaproteobacteria</taxon>
        <taxon>Hyphomicrobiales</taxon>
        <taxon>Methylobacteriaceae</taxon>
        <taxon>Methylobacterium</taxon>
    </lineage>
</organism>
<evidence type="ECO:0000256" key="1">
    <source>
        <dbReference type="SAM" id="SignalP"/>
    </source>
</evidence>
<protein>
    <submittedName>
        <fullName evidence="2">Uncharacterized protein</fullName>
    </submittedName>
</protein>